<dbReference type="EMBL" id="VFMJ01000001">
    <property type="protein sequence ID" value="TQI84317.1"/>
    <property type="molecule type" value="Genomic_DNA"/>
</dbReference>
<dbReference type="Gene3D" id="3.40.50.1820">
    <property type="entry name" value="alpha/beta hydrolase"/>
    <property type="match status" value="1"/>
</dbReference>
<dbReference type="AlphaFoldDB" id="A0A1C3HDS5"/>
<dbReference type="InterPro" id="IPR029058">
    <property type="entry name" value="AB_hydrolase_fold"/>
</dbReference>
<dbReference type="PANTHER" id="PTHR11487:SF0">
    <property type="entry name" value="S-ACYL FATTY ACID SYNTHASE THIOESTERASE, MEDIUM CHAIN"/>
    <property type="match status" value="1"/>
</dbReference>
<accession>A0A1C3HDS5</accession>
<dbReference type="Proteomes" id="UP000320710">
    <property type="component" value="Unassembled WGS sequence"/>
</dbReference>
<dbReference type="PANTHER" id="PTHR11487">
    <property type="entry name" value="THIOESTERASE"/>
    <property type="match status" value="1"/>
</dbReference>
<proteinExistence type="inferred from homology"/>
<dbReference type="InterPro" id="IPR001031">
    <property type="entry name" value="Thioesterase"/>
</dbReference>
<dbReference type="Pfam" id="PF00975">
    <property type="entry name" value="Thioesterase"/>
    <property type="match status" value="1"/>
</dbReference>
<evidence type="ECO:0000256" key="1">
    <source>
        <dbReference type="ARBA" id="ARBA00007169"/>
    </source>
</evidence>
<protein>
    <submittedName>
        <fullName evidence="3">Phenyloxazoline synthase MbtB</fullName>
        <ecNumber evidence="3">6.3.2.-</ecNumber>
    </submittedName>
    <submittedName>
        <fullName evidence="4">Surfactin synthase thioesterase subunit</fullName>
    </submittedName>
</protein>
<organism evidence="3">
    <name type="scientific">Serratia marcescens</name>
    <dbReference type="NCBI Taxonomy" id="615"/>
    <lineage>
        <taxon>Bacteria</taxon>
        <taxon>Pseudomonadati</taxon>
        <taxon>Pseudomonadota</taxon>
        <taxon>Gammaproteobacteria</taxon>
        <taxon>Enterobacterales</taxon>
        <taxon>Yersiniaceae</taxon>
        <taxon>Serratia</taxon>
    </lineage>
</organism>
<dbReference type="GO" id="GO:0008610">
    <property type="term" value="P:lipid biosynthetic process"/>
    <property type="evidence" value="ECO:0007669"/>
    <property type="project" value="TreeGrafter"/>
</dbReference>
<dbReference type="EMBL" id="LT575490">
    <property type="protein sequence ID" value="SAY43182.1"/>
    <property type="molecule type" value="Genomic_DNA"/>
</dbReference>
<dbReference type="GO" id="GO:0016874">
    <property type="term" value="F:ligase activity"/>
    <property type="evidence" value="ECO:0007669"/>
    <property type="project" value="UniProtKB-KW"/>
</dbReference>
<feature type="domain" description="Thioesterase" evidence="2">
    <location>
        <begin position="25"/>
        <end position="238"/>
    </location>
</feature>
<dbReference type="InterPro" id="IPR012223">
    <property type="entry name" value="TEII"/>
</dbReference>
<reference evidence="3" key="1">
    <citation type="submission" date="2016-05" db="EMBL/GenBank/DDBJ databases">
        <authorList>
            <person name="Cock P.J.A."/>
            <person name="Cock P.J.A."/>
        </authorList>
    </citation>
    <scope>NUCLEOTIDE SEQUENCE</scope>
    <source>
        <strain evidence="3">PWN146_assembly</strain>
    </source>
</reference>
<keyword evidence="3" id="KW-0436">Ligase</keyword>
<gene>
    <name evidence="3" type="primary">mbtB_1</name>
    <name evidence="4" type="ORF">FHU12_1825</name>
    <name evidence="3" type="ORF">PWN146_01873</name>
</gene>
<name>A0A1C3HDS5_SERMA</name>
<reference evidence="4 5" key="2">
    <citation type="submission" date="2019-06" db="EMBL/GenBank/DDBJ databases">
        <authorList>
            <person name="Deangelis K."/>
            <person name="Huntemann M."/>
            <person name="Clum A."/>
            <person name="Pillay M."/>
            <person name="Palaniappan K."/>
            <person name="Varghese N."/>
            <person name="Mikhailova N."/>
            <person name="Stamatis D."/>
            <person name="Reddy T."/>
            <person name="Daum C."/>
            <person name="Shapiro N."/>
            <person name="Ivanova N."/>
            <person name="Kyrpides N."/>
            <person name="Woyke T."/>
        </authorList>
    </citation>
    <scope>NUCLEOTIDE SEQUENCE [LARGE SCALE GENOMIC DNA]</scope>
    <source>
        <strain evidence="4 5">106R</strain>
    </source>
</reference>
<evidence type="ECO:0000259" key="2">
    <source>
        <dbReference type="Pfam" id="PF00975"/>
    </source>
</evidence>
<evidence type="ECO:0000313" key="3">
    <source>
        <dbReference type="EMBL" id="SAY43182.1"/>
    </source>
</evidence>
<comment type="similarity">
    <text evidence="1">Belongs to the thioesterase family.</text>
</comment>
<dbReference type="RefSeq" id="WP_141968842.1">
    <property type="nucleotide sequence ID" value="NZ_JANKZH010000005.1"/>
</dbReference>
<sequence length="242" mass="26792">MTQLRTSLGCAVRLSRPRSSPVTKQLVVFPHAGGGVAFYQHWRELLPDEVDLFIMQYPGREEAQDAPAWETAQYAIARCVDALHASLGIAPAVIFGHSMGTLLALQVAAALQTSRFRIDTVLSAQRAPSELKLLQQESQRQEVLDHILAFSESSGALTLDALTRPLVTRLIQQDLRLLGELSAEPLPGLQPRIWGGDDDPLVSRSALSQWKKELPGSQVQLLTGDHFYFMQDTAAFLRRLLQ</sequence>
<reference evidence="4 5" key="3">
    <citation type="submission" date="2019-07" db="EMBL/GenBank/DDBJ databases">
        <title>Investigation of anaerobic lignin degradation for improved lignocellulosic biofuels.</title>
        <authorList>
            <person name="Deangelis K.PhD."/>
        </authorList>
    </citation>
    <scope>NUCLEOTIDE SEQUENCE [LARGE SCALE GENOMIC DNA]</scope>
    <source>
        <strain evidence="4 5">106R</strain>
    </source>
</reference>
<evidence type="ECO:0000313" key="5">
    <source>
        <dbReference type="Proteomes" id="UP000320710"/>
    </source>
</evidence>
<dbReference type="EC" id="6.3.2.-" evidence="3"/>
<evidence type="ECO:0000313" key="4">
    <source>
        <dbReference type="EMBL" id="TQI84317.1"/>
    </source>
</evidence>
<dbReference type="SUPFAM" id="SSF53474">
    <property type="entry name" value="alpha/beta-Hydrolases"/>
    <property type="match status" value="1"/>
</dbReference>